<dbReference type="AlphaFoldDB" id="A0A0M5L907"/>
<evidence type="ECO:0000313" key="2">
    <source>
        <dbReference type="Proteomes" id="UP000056502"/>
    </source>
</evidence>
<accession>A0A0M5L907</accession>
<dbReference type="Proteomes" id="UP000056502">
    <property type="component" value="Chromosome I"/>
</dbReference>
<name>A0A0M5L907_LEPIR</name>
<protein>
    <submittedName>
        <fullName evidence="1">Uncharacterized protein</fullName>
    </submittedName>
</protein>
<gene>
    <name evidence="1" type="ORF">G436_3814</name>
</gene>
<organism evidence="1">
    <name type="scientific">Leptospira interrogans serovar Hardjo str. Norma</name>
    <dbReference type="NCBI Taxonomy" id="1279460"/>
    <lineage>
        <taxon>Bacteria</taxon>
        <taxon>Pseudomonadati</taxon>
        <taxon>Spirochaetota</taxon>
        <taxon>Spirochaetia</taxon>
        <taxon>Leptospirales</taxon>
        <taxon>Leptospiraceae</taxon>
        <taxon>Leptospira</taxon>
    </lineage>
</organism>
<dbReference type="EMBL" id="CP012603">
    <property type="protein sequence ID" value="ALE40960.1"/>
    <property type="molecule type" value="Genomic_DNA"/>
</dbReference>
<reference evidence="1 2" key="1">
    <citation type="journal article" date="2015" name="Genome Announc.">
        <title>Whole-Genome Sequence of Leptospira interrogans Serovar Hardjo Subtype Hardjoprajitno Strain Norma, Isolated from Cattle in a Leptospirosis Outbreak in Brazil.</title>
        <authorList>
            <person name="Cosate M.R."/>
            <person name="Soares S.C."/>
            <person name="Mendes T.A."/>
            <person name="Raittz R.T."/>
            <person name="Moreira E.C."/>
            <person name="Leite R."/>
            <person name="Fernandes G.R."/>
            <person name="Haddad J.P."/>
            <person name="Ortega J.M."/>
        </authorList>
    </citation>
    <scope>NUCLEOTIDE SEQUENCE [LARGE SCALE GENOMIC DNA]</scope>
    <source>
        <strain evidence="1 2">Norma</strain>
    </source>
</reference>
<sequence>MILRLLKNSIVKIYKIASIVRFNTMKTDQELIFQQLYF</sequence>
<evidence type="ECO:0000313" key="1">
    <source>
        <dbReference type="EMBL" id="ALE40960.1"/>
    </source>
</evidence>
<dbReference type="PATRIC" id="fig|1279460.3.peg.3892"/>
<proteinExistence type="predicted"/>
<dbReference type="AntiFam" id="ANF00053">
    <property type="entry name" value="Translation of DNA repeat"/>
</dbReference>